<keyword evidence="4" id="KW-1185">Reference proteome</keyword>
<evidence type="ECO:0000259" key="2">
    <source>
        <dbReference type="Pfam" id="PF08327"/>
    </source>
</evidence>
<feature type="domain" description="Activator of Hsp90 ATPase homologue 1/2-like C-terminal" evidence="2">
    <location>
        <begin position="24"/>
        <end position="133"/>
    </location>
</feature>
<dbReference type="InterPro" id="IPR023393">
    <property type="entry name" value="START-like_dom_sf"/>
</dbReference>
<dbReference type="Gene3D" id="3.30.530.20">
    <property type="match status" value="1"/>
</dbReference>
<protein>
    <submittedName>
        <fullName evidence="3">Uncharacterized protein YndB with AHSA1/START domain</fullName>
    </submittedName>
</protein>
<evidence type="ECO:0000313" key="3">
    <source>
        <dbReference type="EMBL" id="NYJ05567.1"/>
    </source>
</evidence>
<organism evidence="3 4">
    <name type="scientific">Petropleomorpha daqingensis</name>
    <dbReference type="NCBI Taxonomy" id="2026353"/>
    <lineage>
        <taxon>Bacteria</taxon>
        <taxon>Bacillati</taxon>
        <taxon>Actinomycetota</taxon>
        <taxon>Actinomycetes</taxon>
        <taxon>Geodermatophilales</taxon>
        <taxon>Geodermatophilaceae</taxon>
        <taxon>Petropleomorpha</taxon>
    </lineage>
</organism>
<evidence type="ECO:0000313" key="4">
    <source>
        <dbReference type="Proteomes" id="UP000541969"/>
    </source>
</evidence>
<dbReference type="RefSeq" id="WP_179716204.1">
    <property type="nucleotide sequence ID" value="NZ_JACBZT010000001.1"/>
</dbReference>
<dbReference type="Pfam" id="PF08327">
    <property type="entry name" value="AHSA1"/>
    <property type="match status" value="1"/>
</dbReference>
<proteinExistence type="inferred from homology"/>
<accession>A0A853CDU4</accession>
<name>A0A853CDU4_9ACTN</name>
<evidence type="ECO:0000256" key="1">
    <source>
        <dbReference type="ARBA" id="ARBA00006817"/>
    </source>
</evidence>
<comment type="similarity">
    <text evidence="1">Belongs to the AHA1 family.</text>
</comment>
<dbReference type="CDD" id="cd08899">
    <property type="entry name" value="SRPBCC_CalC_Aha1-like_6"/>
    <property type="match status" value="1"/>
</dbReference>
<reference evidence="3 4" key="1">
    <citation type="submission" date="2020-07" db="EMBL/GenBank/DDBJ databases">
        <title>Sequencing the genomes of 1000 actinobacteria strains.</title>
        <authorList>
            <person name="Klenk H.-P."/>
        </authorList>
    </citation>
    <scope>NUCLEOTIDE SEQUENCE [LARGE SCALE GENOMIC DNA]</scope>
    <source>
        <strain evidence="3 4">DSM 104001</strain>
    </source>
</reference>
<gene>
    <name evidence="3" type="ORF">GGQ55_001845</name>
</gene>
<dbReference type="EMBL" id="JACBZT010000001">
    <property type="protein sequence ID" value="NYJ05567.1"/>
    <property type="molecule type" value="Genomic_DNA"/>
</dbReference>
<dbReference type="SUPFAM" id="SSF55961">
    <property type="entry name" value="Bet v1-like"/>
    <property type="match status" value="1"/>
</dbReference>
<comment type="caution">
    <text evidence="3">The sequence shown here is derived from an EMBL/GenBank/DDBJ whole genome shotgun (WGS) entry which is preliminary data.</text>
</comment>
<sequence>MTDLGTYVELDGRPAVRFERTFPHPVERVWRAVTEPGELVRWFPSAVQLEPRVGGAVTFSGDPYMEGSTGRVLAYEPPSRLAFTWGDDELHLALEPADGGCRLRLVNVLSDRSTAARNGSGWYVCLAELVKVLDGVPSRGPHSKDTVPWEPTYQAHVDAGLPSGAPIPDPVER</sequence>
<dbReference type="InterPro" id="IPR013538">
    <property type="entry name" value="ASHA1/2-like_C"/>
</dbReference>
<dbReference type="Proteomes" id="UP000541969">
    <property type="component" value="Unassembled WGS sequence"/>
</dbReference>
<dbReference type="AlphaFoldDB" id="A0A853CDU4"/>